<dbReference type="EMBL" id="MK500520">
    <property type="protein sequence ID" value="QBK91281.1"/>
    <property type="molecule type" value="Genomic_DNA"/>
</dbReference>
<reference evidence="1" key="1">
    <citation type="journal article" date="2019" name="MBio">
        <title>Virus Genomes from Deep Sea Sediments Expand the Ocean Megavirome and Support Independent Origins of Viral Gigantism.</title>
        <authorList>
            <person name="Backstrom D."/>
            <person name="Yutin N."/>
            <person name="Jorgensen S.L."/>
            <person name="Dharamshi J."/>
            <person name="Homa F."/>
            <person name="Zaremba-Niedwiedzka K."/>
            <person name="Spang A."/>
            <person name="Wolf Y.I."/>
            <person name="Koonin E.V."/>
            <person name="Ettema T.J."/>
        </authorList>
    </citation>
    <scope>NUCLEOTIDE SEQUENCE</scope>
</reference>
<protein>
    <submittedName>
        <fullName evidence="1">Uncharacterized protein</fullName>
    </submittedName>
</protein>
<evidence type="ECO:0000313" key="1">
    <source>
        <dbReference type="EMBL" id="QBK91281.1"/>
    </source>
</evidence>
<name>A0A481Z9B9_9VIRU</name>
<organism evidence="1">
    <name type="scientific">Pithovirus LCPAC202</name>
    <dbReference type="NCBI Taxonomy" id="2506592"/>
    <lineage>
        <taxon>Viruses</taxon>
        <taxon>Pithoviruses</taxon>
    </lineage>
</organism>
<sequence>MTDDHSEISVSHYPGDKGILYRDLYGIIYKTTGCGVIVLGCDAENIGVISPINSSRRALLDENVILDDSLARECKPTGGLFASCFQSVGNDVTYIPINPLLVAVVPKIVYQPVGLFERVFDYIIKNQCWVELNLELLPAKIKNCIIFRLELNNKQDELAEIRHNSDTSIEKFEKSYLKRMAEIKNTHHQHIALLNNNFSMRTERLESDHFQTMEKMKGGAMEKELKILCEIDELEISVSKYS</sequence>
<gene>
    <name evidence="1" type="ORF">LCPAC202_02550</name>
</gene>
<proteinExistence type="predicted"/>
<accession>A0A481Z9B9</accession>